<proteinExistence type="predicted"/>
<evidence type="ECO:0000313" key="8">
    <source>
        <dbReference type="EMBL" id="KRL89136.1"/>
    </source>
</evidence>
<feature type="transmembrane region" description="Helical" evidence="5">
    <location>
        <begin position="50"/>
        <end position="67"/>
    </location>
</feature>
<dbReference type="GO" id="GO:0005524">
    <property type="term" value="F:ATP binding"/>
    <property type="evidence" value="ECO:0007669"/>
    <property type="project" value="InterPro"/>
</dbReference>
<dbReference type="PANTHER" id="PTHR43394:SF1">
    <property type="entry name" value="ATP-BINDING CASSETTE SUB-FAMILY B MEMBER 10, MITOCHONDRIAL"/>
    <property type="match status" value="1"/>
</dbReference>
<protein>
    <submittedName>
        <fullName evidence="8">ABC transporter</fullName>
    </submittedName>
</protein>
<dbReference type="PROSITE" id="PS50893">
    <property type="entry name" value="ABC_TRANSPORTER_2"/>
    <property type="match status" value="1"/>
</dbReference>
<comment type="caution">
    <text evidence="8">The sequence shown here is derived from an EMBL/GenBank/DDBJ whole genome shotgun (WGS) entry which is preliminary data.</text>
</comment>
<name>A0A0R1U7D4_9LACO</name>
<dbReference type="AlphaFoldDB" id="A0A0R1U7D4"/>
<keyword evidence="4 5" id="KW-0472">Membrane</keyword>
<keyword evidence="9" id="KW-1185">Reference proteome</keyword>
<evidence type="ECO:0000256" key="3">
    <source>
        <dbReference type="ARBA" id="ARBA00022989"/>
    </source>
</evidence>
<feature type="domain" description="ABC transmembrane type-1" evidence="7">
    <location>
        <begin position="15"/>
        <end position="292"/>
    </location>
</feature>
<evidence type="ECO:0000259" key="6">
    <source>
        <dbReference type="PROSITE" id="PS50893"/>
    </source>
</evidence>
<dbReference type="SUPFAM" id="SSF90123">
    <property type="entry name" value="ABC transporter transmembrane region"/>
    <property type="match status" value="1"/>
</dbReference>
<dbReference type="PROSITE" id="PS50929">
    <property type="entry name" value="ABC_TM1F"/>
    <property type="match status" value="1"/>
</dbReference>
<comment type="subcellular location">
    <subcellularLocation>
        <location evidence="1">Cell membrane</location>
        <topology evidence="1">Multi-pass membrane protein</topology>
    </subcellularLocation>
</comment>
<dbReference type="InterPro" id="IPR003439">
    <property type="entry name" value="ABC_transporter-like_ATP-bd"/>
</dbReference>
<evidence type="ECO:0000256" key="4">
    <source>
        <dbReference type="ARBA" id="ARBA00023136"/>
    </source>
</evidence>
<dbReference type="InterPro" id="IPR027417">
    <property type="entry name" value="P-loop_NTPase"/>
</dbReference>
<evidence type="ECO:0000256" key="5">
    <source>
        <dbReference type="SAM" id="Phobius"/>
    </source>
</evidence>
<evidence type="ECO:0000259" key="7">
    <source>
        <dbReference type="PROSITE" id="PS50929"/>
    </source>
</evidence>
<dbReference type="InterPro" id="IPR036640">
    <property type="entry name" value="ABC1_TM_sf"/>
</dbReference>
<sequence length="510" mass="58065">MTINALFKVNQPRFVAIILAYLVSSLTLVLNSYVLMYVVNYLKNRDLAKWTQFMLLELLISVGSYLFPRLATYLVQQQTQDYNHSVRQGIVRSYYTHNKHVKVPEAQNHLINDLSLVNDNYLSNFFFVISDVFTIALAAITLLMIHWVLLLVTLIIVAVSIYLPKFLNKRLINATNRVSTSNQKYLETLHNWLGGIDELRHYLAGSKLFKVTRYEQNKLSDAYVNYAKKQQLINLLNEFSSNLFSLILFVVAGILIKNNLIIFGTIVAIGNYHYYISGAIEDINFSLQGMKSVEELNLKLKEETSYIPIKDEKKKSGAIGIELNGLSYNYPDNHIDFPNLEIKPGEKVLLTGSNGRGKSTLLDIISGEKSDYDGKLSFKNQTRAIEDFDKLQINYMKQESTIFPGNAVDNITMFDTAYQKDAVKVISELNLNLNKSGEKFSGGQKQIISILRNVVNPSNILLIDEGLSGVDDANKERILKYLSNLPQTVVLVEHNLNKDLKRYFTREITV</sequence>
<feature type="transmembrane region" description="Helical" evidence="5">
    <location>
        <begin position="14"/>
        <end position="38"/>
    </location>
</feature>
<dbReference type="PANTHER" id="PTHR43394">
    <property type="entry name" value="ATP-DEPENDENT PERMEASE MDL1, MITOCHONDRIAL"/>
    <property type="match status" value="1"/>
</dbReference>
<dbReference type="STRING" id="1423763.FC46_GL000974"/>
<accession>A0A0R1U7D4</accession>
<dbReference type="Proteomes" id="UP000051036">
    <property type="component" value="Unassembled WGS sequence"/>
</dbReference>
<dbReference type="Gene3D" id="1.20.1560.10">
    <property type="entry name" value="ABC transporter type 1, transmembrane domain"/>
    <property type="match status" value="1"/>
</dbReference>
<dbReference type="Pfam" id="PF00664">
    <property type="entry name" value="ABC_membrane"/>
    <property type="match status" value="1"/>
</dbReference>
<dbReference type="Pfam" id="PF00005">
    <property type="entry name" value="ABC_tran"/>
    <property type="match status" value="1"/>
</dbReference>
<dbReference type="InterPro" id="IPR039421">
    <property type="entry name" value="Type_1_exporter"/>
</dbReference>
<keyword evidence="2 5" id="KW-0812">Transmembrane</keyword>
<feature type="domain" description="ABC transporter" evidence="6">
    <location>
        <begin position="307"/>
        <end position="508"/>
    </location>
</feature>
<evidence type="ECO:0000256" key="2">
    <source>
        <dbReference type="ARBA" id="ARBA00022692"/>
    </source>
</evidence>
<evidence type="ECO:0000313" key="9">
    <source>
        <dbReference type="Proteomes" id="UP000051036"/>
    </source>
</evidence>
<organism evidence="8 9">
    <name type="scientific">Lactobacillus kalixensis DSM 16043</name>
    <dbReference type="NCBI Taxonomy" id="1423763"/>
    <lineage>
        <taxon>Bacteria</taxon>
        <taxon>Bacillati</taxon>
        <taxon>Bacillota</taxon>
        <taxon>Bacilli</taxon>
        <taxon>Lactobacillales</taxon>
        <taxon>Lactobacillaceae</taxon>
        <taxon>Lactobacillus</taxon>
    </lineage>
</organism>
<dbReference type="InterPro" id="IPR011527">
    <property type="entry name" value="ABC1_TM_dom"/>
</dbReference>
<feature type="transmembrane region" description="Helical" evidence="5">
    <location>
        <begin position="235"/>
        <end position="256"/>
    </location>
</feature>
<dbReference type="SUPFAM" id="SSF52540">
    <property type="entry name" value="P-loop containing nucleoside triphosphate hydrolases"/>
    <property type="match status" value="1"/>
</dbReference>
<dbReference type="GO" id="GO:0015421">
    <property type="term" value="F:ABC-type oligopeptide transporter activity"/>
    <property type="evidence" value="ECO:0007669"/>
    <property type="project" value="TreeGrafter"/>
</dbReference>
<evidence type="ECO:0000256" key="1">
    <source>
        <dbReference type="ARBA" id="ARBA00004651"/>
    </source>
</evidence>
<dbReference type="Gene3D" id="3.40.50.300">
    <property type="entry name" value="P-loop containing nucleotide triphosphate hydrolases"/>
    <property type="match status" value="1"/>
</dbReference>
<feature type="transmembrane region" description="Helical" evidence="5">
    <location>
        <begin position="132"/>
        <end position="163"/>
    </location>
</feature>
<dbReference type="OrthoDB" id="2326711at2"/>
<dbReference type="GO" id="GO:0016887">
    <property type="term" value="F:ATP hydrolysis activity"/>
    <property type="evidence" value="ECO:0007669"/>
    <property type="project" value="InterPro"/>
</dbReference>
<dbReference type="PATRIC" id="fig|1423763.3.peg.988"/>
<gene>
    <name evidence="8" type="ORF">FC46_GL000974</name>
</gene>
<dbReference type="GO" id="GO:0005886">
    <property type="term" value="C:plasma membrane"/>
    <property type="evidence" value="ECO:0007669"/>
    <property type="project" value="UniProtKB-SubCell"/>
</dbReference>
<dbReference type="EMBL" id="AZFM01000029">
    <property type="protein sequence ID" value="KRL89136.1"/>
    <property type="molecule type" value="Genomic_DNA"/>
</dbReference>
<reference evidence="8 9" key="1">
    <citation type="journal article" date="2015" name="Genome Announc.">
        <title>Expanding the biotechnology potential of lactobacilli through comparative genomics of 213 strains and associated genera.</title>
        <authorList>
            <person name="Sun Z."/>
            <person name="Harris H.M."/>
            <person name="McCann A."/>
            <person name="Guo C."/>
            <person name="Argimon S."/>
            <person name="Zhang W."/>
            <person name="Yang X."/>
            <person name="Jeffery I.B."/>
            <person name="Cooney J.C."/>
            <person name="Kagawa T.F."/>
            <person name="Liu W."/>
            <person name="Song Y."/>
            <person name="Salvetti E."/>
            <person name="Wrobel A."/>
            <person name="Rasinkangas P."/>
            <person name="Parkhill J."/>
            <person name="Rea M.C."/>
            <person name="O'Sullivan O."/>
            <person name="Ritari J."/>
            <person name="Douillard F.P."/>
            <person name="Paul Ross R."/>
            <person name="Yang R."/>
            <person name="Briner A.E."/>
            <person name="Felis G.E."/>
            <person name="de Vos W.M."/>
            <person name="Barrangou R."/>
            <person name="Klaenhammer T.R."/>
            <person name="Caufield P.W."/>
            <person name="Cui Y."/>
            <person name="Zhang H."/>
            <person name="O'Toole P.W."/>
        </authorList>
    </citation>
    <scope>NUCLEOTIDE SEQUENCE [LARGE SCALE GENOMIC DNA]</scope>
    <source>
        <strain evidence="8 9">DSM 16043</strain>
    </source>
</reference>
<dbReference type="RefSeq" id="WP_057799508.1">
    <property type="nucleotide sequence ID" value="NZ_AZFM01000029.1"/>
</dbReference>
<keyword evidence="3 5" id="KW-1133">Transmembrane helix</keyword>